<dbReference type="Proteomes" id="UP001519460">
    <property type="component" value="Unassembled WGS sequence"/>
</dbReference>
<dbReference type="EMBL" id="JACVVK020000010">
    <property type="protein sequence ID" value="KAK7505507.1"/>
    <property type="molecule type" value="Genomic_DNA"/>
</dbReference>
<name>A0ABD0M1M3_9CAEN</name>
<reference evidence="2" key="1">
    <citation type="submission" date="2020-09" db="EMBL/GenBank/DDBJ databases">
        <authorList>
            <person name="Won Y."/>
        </authorList>
    </citation>
    <scope>NUCLEOTIDE SEQUENCE</scope>
    <source>
        <strain evidence="2">Wonlab-2016</strain>
        <tissue evidence="2">Foot muscle</tissue>
    </source>
</reference>
<evidence type="ECO:0000313" key="2">
    <source>
        <dbReference type="EMBL" id="KAK7505507.1"/>
    </source>
</evidence>
<sequence length="91" mass="9950">MGNIPCGLDPELVIVVKPDISSLSASGLYSRKEAMKRIILCAEGSYSSTCSKTFFSIVLVNIPCALDPERVVLSNPTFYHHHRPLSVAVEE</sequence>
<evidence type="ECO:0000313" key="1">
    <source>
        <dbReference type="EMBL" id="KAK7464526.1"/>
    </source>
</evidence>
<comment type="caution">
    <text evidence="2">The sequence shown here is derived from an EMBL/GenBank/DDBJ whole genome shotgun (WGS) entry which is preliminary data.</text>
</comment>
<proteinExistence type="predicted"/>
<dbReference type="EMBL" id="JACVVK020000588">
    <property type="protein sequence ID" value="KAK7464526.1"/>
    <property type="molecule type" value="Genomic_DNA"/>
</dbReference>
<protein>
    <submittedName>
        <fullName evidence="2">Uncharacterized protein</fullName>
    </submittedName>
</protein>
<evidence type="ECO:0000313" key="3">
    <source>
        <dbReference type="Proteomes" id="UP001519460"/>
    </source>
</evidence>
<accession>A0ABD0M1M3</accession>
<gene>
    <name evidence="2" type="ORF">BaRGS_00003252</name>
    <name evidence="1" type="ORF">BaRGS_00037918</name>
</gene>
<reference evidence="2 3" key="2">
    <citation type="journal article" date="2023" name="Sci. Data">
        <title>Genome assembly of the Korean intertidal mud-creeper Batillaria attramentaria.</title>
        <authorList>
            <person name="Patra A.K."/>
            <person name="Ho P.T."/>
            <person name="Jun S."/>
            <person name="Lee S.J."/>
            <person name="Kim Y."/>
            <person name="Won Y.J."/>
        </authorList>
    </citation>
    <scope>NUCLEOTIDE SEQUENCE [LARGE SCALE GENOMIC DNA]</scope>
    <source>
        <strain evidence="2">Wonlab-2016</strain>
    </source>
</reference>
<dbReference type="AlphaFoldDB" id="A0ABD0M1M3"/>
<organism evidence="2 3">
    <name type="scientific">Batillaria attramentaria</name>
    <dbReference type="NCBI Taxonomy" id="370345"/>
    <lineage>
        <taxon>Eukaryota</taxon>
        <taxon>Metazoa</taxon>
        <taxon>Spiralia</taxon>
        <taxon>Lophotrochozoa</taxon>
        <taxon>Mollusca</taxon>
        <taxon>Gastropoda</taxon>
        <taxon>Caenogastropoda</taxon>
        <taxon>Sorbeoconcha</taxon>
        <taxon>Cerithioidea</taxon>
        <taxon>Batillariidae</taxon>
        <taxon>Batillaria</taxon>
    </lineage>
</organism>
<reference evidence="2" key="3">
    <citation type="submission" date="2023-01" db="EMBL/GenBank/DDBJ databases">
        <authorList>
            <person name="Patra A."/>
        </authorList>
    </citation>
    <scope>NUCLEOTIDE SEQUENCE</scope>
    <source>
        <strain evidence="2">Wonlab-2016</strain>
        <tissue evidence="2">Foot muscle</tissue>
    </source>
</reference>
<keyword evidence="3" id="KW-1185">Reference proteome</keyword>